<keyword evidence="2" id="KW-1185">Reference proteome</keyword>
<sequence>MAAERSLEEAATDFSWLIEYAAMHGAGDERVRVAFRQYAPDSILQAWVTKIAQEKTFSGREPWCELLAETQGANAAGWVRSLWKPQEGEKLVSGSQRAYLTAACLPCRKQKGCRSFLRSWTKRPGVEADHVGQEGNGE</sequence>
<evidence type="ECO:0000313" key="1">
    <source>
        <dbReference type="EMBL" id="GED24990.1"/>
    </source>
</evidence>
<proteinExistence type="predicted"/>
<name>A0ABQ0SMA1_9BACL</name>
<dbReference type="Proteomes" id="UP000317180">
    <property type="component" value="Unassembled WGS sequence"/>
</dbReference>
<reference evidence="1 2" key="1">
    <citation type="submission" date="2019-06" db="EMBL/GenBank/DDBJ databases">
        <title>Whole genome shotgun sequence of Brevibacillus agri NBRC 15538.</title>
        <authorList>
            <person name="Hosoyama A."/>
            <person name="Uohara A."/>
            <person name="Ohji S."/>
            <person name="Ichikawa N."/>
        </authorList>
    </citation>
    <scope>NUCLEOTIDE SEQUENCE [LARGE SCALE GENOMIC DNA]</scope>
    <source>
        <strain evidence="1 2">NBRC 15538</strain>
    </source>
</reference>
<evidence type="ECO:0000313" key="2">
    <source>
        <dbReference type="Proteomes" id="UP000317180"/>
    </source>
</evidence>
<protein>
    <submittedName>
        <fullName evidence="1">Uncharacterized protein</fullName>
    </submittedName>
</protein>
<comment type="caution">
    <text evidence="1">The sequence shown here is derived from an EMBL/GenBank/DDBJ whole genome shotgun (WGS) entry which is preliminary data.</text>
</comment>
<dbReference type="GeneID" id="82813962"/>
<dbReference type="EMBL" id="BJOD01000009">
    <property type="protein sequence ID" value="GED24990.1"/>
    <property type="molecule type" value="Genomic_DNA"/>
</dbReference>
<dbReference type="RefSeq" id="WP_007782264.1">
    <property type="nucleotide sequence ID" value="NZ_BJOD01000009.1"/>
</dbReference>
<accession>A0ABQ0SMA1</accession>
<organism evidence="1 2">
    <name type="scientific">Brevibacillus agri</name>
    <dbReference type="NCBI Taxonomy" id="51101"/>
    <lineage>
        <taxon>Bacteria</taxon>
        <taxon>Bacillati</taxon>
        <taxon>Bacillota</taxon>
        <taxon>Bacilli</taxon>
        <taxon>Bacillales</taxon>
        <taxon>Paenibacillaceae</taxon>
        <taxon>Brevibacillus</taxon>
    </lineage>
</organism>
<gene>
    <name evidence="1" type="ORF">BAG01nite_10920</name>
</gene>